<sequence length="472" mass="54509">MEEIVQVLNMSCKYVHELGRFEELDRLVALTPSKQTVEEARKLDLRLTDVQEEKLLRVFREHKRAIGWTIVDIKGITPPFYMHKIFLEDGQRPSIEQERRLNPIIKEVVKKEVIKWLDAGIIFPISDSNWGIVLGHRVSKSGIEVDKVKVEAVAKLPPAISVKGIQSFLGHIGFYRRFIKDFSKIPLCKFLEKDVTFKFDEACLKAFEELKEKLMAAPIVVALDWSLPFELMCDASDHAIGAVLGHRKDNKFYSIYYAKVRDRKGRENQVANHLSRLKNYEHVEEGGKIKEIFPDEQCAAQLMRKCIFEKEVELFLYDCHASPFGGHHGDDRTAAKLLNKLLDKYGVRRTVATAYHPQTSGQGEVSNREIKQILDKTVSVDMKDCAAKLDDALQEYRTAYETPIGASLYKLVYGKTCHLLAELEHKAYWAIKKLNMDFRATDEKRLLQLNELDEFMLHSYENAKLYKEKTKR</sequence>
<dbReference type="RefSeq" id="XP_016436399.1">
    <property type="nucleotide sequence ID" value="XM_016580913.1"/>
</dbReference>
<dbReference type="KEGG" id="nta:107762545"/>
<dbReference type="AlphaFoldDB" id="A0A1S3X9B0"/>
<dbReference type="SUPFAM" id="SSF53098">
    <property type="entry name" value="Ribonuclease H-like"/>
    <property type="match status" value="1"/>
</dbReference>
<name>A0A1S3X9B0_TOBAC</name>
<dbReference type="InterPro" id="IPR043128">
    <property type="entry name" value="Rev_trsase/Diguanyl_cyclase"/>
</dbReference>
<dbReference type="SUPFAM" id="SSF56672">
    <property type="entry name" value="DNA/RNA polymerases"/>
    <property type="match status" value="1"/>
</dbReference>
<gene>
    <name evidence="3" type="primary">LOC107762545</name>
</gene>
<dbReference type="Gene3D" id="3.30.420.10">
    <property type="entry name" value="Ribonuclease H-like superfamily/Ribonuclease H"/>
    <property type="match status" value="1"/>
</dbReference>
<feature type="domain" description="Reverse transcriptase/retrotransposon-derived protein RNase H-like" evidence="2">
    <location>
        <begin position="200"/>
        <end position="258"/>
    </location>
</feature>
<dbReference type="GO" id="GO:0003824">
    <property type="term" value="F:catalytic activity"/>
    <property type="evidence" value="ECO:0007669"/>
    <property type="project" value="UniProtKB-KW"/>
</dbReference>
<evidence type="ECO:0000256" key="1">
    <source>
        <dbReference type="ARBA" id="ARBA00023268"/>
    </source>
</evidence>
<dbReference type="PANTHER" id="PTHR37984">
    <property type="entry name" value="PROTEIN CBG26694"/>
    <property type="match status" value="1"/>
</dbReference>
<protein>
    <recommendedName>
        <fullName evidence="2">Reverse transcriptase/retrotransposon-derived protein RNase H-like domain-containing protein</fullName>
    </recommendedName>
</protein>
<dbReference type="Gene3D" id="3.30.70.270">
    <property type="match status" value="1"/>
</dbReference>
<organism evidence="3">
    <name type="scientific">Nicotiana tabacum</name>
    <name type="common">Common tobacco</name>
    <dbReference type="NCBI Taxonomy" id="4097"/>
    <lineage>
        <taxon>Eukaryota</taxon>
        <taxon>Viridiplantae</taxon>
        <taxon>Streptophyta</taxon>
        <taxon>Embryophyta</taxon>
        <taxon>Tracheophyta</taxon>
        <taxon>Spermatophyta</taxon>
        <taxon>Magnoliopsida</taxon>
        <taxon>eudicotyledons</taxon>
        <taxon>Gunneridae</taxon>
        <taxon>Pentapetalae</taxon>
        <taxon>asterids</taxon>
        <taxon>lamiids</taxon>
        <taxon>Solanales</taxon>
        <taxon>Solanaceae</taxon>
        <taxon>Nicotianoideae</taxon>
        <taxon>Nicotianeae</taxon>
        <taxon>Nicotiana</taxon>
    </lineage>
</organism>
<dbReference type="InterPro" id="IPR012337">
    <property type="entry name" value="RNaseH-like_sf"/>
</dbReference>
<evidence type="ECO:0000259" key="2">
    <source>
        <dbReference type="Pfam" id="PF17919"/>
    </source>
</evidence>
<dbReference type="InterPro" id="IPR041577">
    <property type="entry name" value="RT_RNaseH_2"/>
</dbReference>
<dbReference type="InterPro" id="IPR043502">
    <property type="entry name" value="DNA/RNA_pol_sf"/>
</dbReference>
<dbReference type="Pfam" id="PF17919">
    <property type="entry name" value="RT_RNaseH_2"/>
    <property type="match status" value="1"/>
</dbReference>
<dbReference type="Gene3D" id="3.10.10.10">
    <property type="entry name" value="HIV Type 1 Reverse Transcriptase, subunit A, domain 1"/>
    <property type="match status" value="1"/>
</dbReference>
<dbReference type="GO" id="GO:0003676">
    <property type="term" value="F:nucleic acid binding"/>
    <property type="evidence" value="ECO:0007669"/>
    <property type="project" value="InterPro"/>
</dbReference>
<dbReference type="InterPro" id="IPR050951">
    <property type="entry name" value="Retrovirus_Pol_polyprotein"/>
</dbReference>
<dbReference type="FunFam" id="3.30.70.270:FF:000020">
    <property type="entry name" value="Transposon Tf2-6 polyprotein-like Protein"/>
    <property type="match status" value="1"/>
</dbReference>
<dbReference type="STRING" id="4097.A0A1S3X9B0"/>
<dbReference type="OrthoDB" id="427924at2759"/>
<reference evidence="3" key="1">
    <citation type="submission" date="2025-08" db="UniProtKB">
        <authorList>
            <consortium name="RefSeq"/>
        </authorList>
    </citation>
    <scope>IDENTIFICATION</scope>
</reference>
<evidence type="ECO:0000313" key="3">
    <source>
        <dbReference type="RefSeq" id="XP_016436399.1"/>
    </source>
</evidence>
<accession>A0A1S3X9B0</accession>
<dbReference type="PaxDb" id="4097-A0A1S3X9B0"/>
<proteinExistence type="predicted"/>
<keyword evidence="1" id="KW-0511">Multifunctional enzyme</keyword>
<dbReference type="PANTHER" id="PTHR37984:SF5">
    <property type="entry name" value="PROTEIN NYNRIN-LIKE"/>
    <property type="match status" value="1"/>
</dbReference>
<dbReference type="InterPro" id="IPR036397">
    <property type="entry name" value="RNaseH_sf"/>
</dbReference>